<gene>
    <name evidence="1" type="primary">AVEN_45759_1</name>
    <name evidence="1" type="ORF">TNCT_579301</name>
</gene>
<sequence>YVDCGVTLCHGGSQVCSTPTVIDPVCCSIKCEAFEDNEACEEEVYKCDTNGKWSPSLPFCVTPGSGLQLVARPQGI</sequence>
<proteinExistence type="predicted"/>
<dbReference type="EMBL" id="BMAO01014968">
    <property type="protein sequence ID" value="GFQ98386.1"/>
    <property type="molecule type" value="Genomic_DNA"/>
</dbReference>
<protein>
    <recommendedName>
        <fullName evidence="3">Sushi domain-containing protein</fullName>
    </recommendedName>
</protein>
<keyword evidence="2" id="KW-1185">Reference proteome</keyword>
<dbReference type="Proteomes" id="UP000887116">
    <property type="component" value="Unassembled WGS sequence"/>
</dbReference>
<accession>A0A8X6L7P1</accession>
<name>A0A8X6L7P1_TRICU</name>
<reference evidence="1" key="1">
    <citation type="submission" date="2020-07" db="EMBL/GenBank/DDBJ databases">
        <title>Multicomponent nature underlies the extraordinary mechanical properties of spider dragline silk.</title>
        <authorList>
            <person name="Kono N."/>
            <person name="Nakamura H."/>
            <person name="Mori M."/>
            <person name="Yoshida Y."/>
            <person name="Ohtoshi R."/>
            <person name="Malay A.D."/>
            <person name="Moran D.A.P."/>
            <person name="Tomita M."/>
            <person name="Numata K."/>
            <person name="Arakawa K."/>
        </authorList>
    </citation>
    <scope>NUCLEOTIDE SEQUENCE</scope>
</reference>
<dbReference type="OrthoDB" id="6415024at2759"/>
<feature type="non-terminal residue" evidence="1">
    <location>
        <position position="1"/>
    </location>
</feature>
<evidence type="ECO:0000313" key="1">
    <source>
        <dbReference type="EMBL" id="GFQ98386.1"/>
    </source>
</evidence>
<evidence type="ECO:0000313" key="2">
    <source>
        <dbReference type="Proteomes" id="UP000887116"/>
    </source>
</evidence>
<comment type="caution">
    <text evidence="1">The sequence shown here is derived from an EMBL/GenBank/DDBJ whole genome shotgun (WGS) entry which is preliminary data.</text>
</comment>
<organism evidence="1 2">
    <name type="scientific">Trichonephila clavata</name>
    <name type="common">Joro spider</name>
    <name type="synonym">Nephila clavata</name>
    <dbReference type="NCBI Taxonomy" id="2740835"/>
    <lineage>
        <taxon>Eukaryota</taxon>
        <taxon>Metazoa</taxon>
        <taxon>Ecdysozoa</taxon>
        <taxon>Arthropoda</taxon>
        <taxon>Chelicerata</taxon>
        <taxon>Arachnida</taxon>
        <taxon>Araneae</taxon>
        <taxon>Araneomorphae</taxon>
        <taxon>Entelegynae</taxon>
        <taxon>Araneoidea</taxon>
        <taxon>Nephilidae</taxon>
        <taxon>Trichonephila</taxon>
    </lineage>
</organism>
<dbReference type="AlphaFoldDB" id="A0A8X6L7P1"/>
<evidence type="ECO:0008006" key="3">
    <source>
        <dbReference type="Google" id="ProtNLM"/>
    </source>
</evidence>